<dbReference type="GO" id="GO:0008173">
    <property type="term" value="F:RNA methyltransferase activity"/>
    <property type="evidence" value="ECO:0007669"/>
    <property type="project" value="InterPro"/>
</dbReference>
<dbReference type="InterPro" id="IPR029026">
    <property type="entry name" value="tRNA_m1G_MTases_N"/>
</dbReference>
<evidence type="ECO:0000313" key="6">
    <source>
        <dbReference type="Proteomes" id="UP000778951"/>
    </source>
</evidence>
<feature type="region of interest" description="Disordered" evidence="3">
    <location>
        <begin position="255"/>
        <end position="575"/>
    </location>
</feature>
<dbReference type="SUPFAM" id="SSF75217">
    <property type="entry name" value="alpha/beta knot"/>
    <property type="match status" value="1"/>
</dbReference>
<dbReference type="PANTHER" id="PTHR46429:SF1">
    <property type="entry name" value="23S RRNA (GUANOSINE-2'-O-)-METHYLTRANSFERASE RLMB"/>
    <property type="match status" value="1"/>
</dbReference>
<accession>A0A968GG45</accession>
<dbReference type="RefSeq" id="WP_167695945.1">
    <property type="nucleotide sequence ID" value="NZ_CP118181.1"/>
</dbReference>
<protein>
    <submittedName>
        <fullName evidence="5">23S rRNA (Guanosine(2251)-2'-O)-methyltransferase RlmB</fullName>
    </submittedName>
</protein>
<comment type="caution">
    <text evidence="5">The sequence shown here is derived from an EMBL/GenBank/DDBJ whole genome shotgun (WGS) entry which is preliminary data.</text>
</comment>
<name>A0A968GG45_9SPIO</name>
<gene>
    <name evidence="5" type="primary">rlmB</name>
    <name evidence="5" type="ORF">HCT48_06590</name>
</gene>
<dbReference type="EMBL" id="JAATLM010000001">
    <property type="protein sequence ID" value="NIZ69873.1"/>
    <property type="molecule type" value="Genomic_DNA"/>
</dbReference>
<keyword evidence="2" id="KW-0808">Transferase</keyword>
<dbReference type="GO" id="GO:0003723">
    <property type="term" value="F:RNA binding"/>
    <property type="evidence" value="ECO:0007669"/>
    <property type="project" value="InterPro"/>
</dbReference>
<evidence type="ECO:0000256" key="2">
    <source>
        <dbReference type="ARBA" id="ARBA00022679"/>
    </source>
</evidence>
<dbReference type="GO" id="GO:0006396">
    <property type="term" value="P:RNA processing"/>
    <property type="evidence" value="ECO:0007669"/>
    <property type="project" value="InterPro"/>
</dbReference>
<dbReference type="InterPro" id="IPR004441">
    <property type="entry name" value="rRNA_MeTrfase_TrmH"/>
</dbReference>
<feature type="compositionally biased region" description="Basic and acidic residues" evidence="3">
    <location>
        <begin position="566"/>
        <end position="575"/>
    </location>
</feature>
<keyword evidence="1" id="KW-0489">Methyltransferase</keyword>
<dbReference type="Pfam" id="PF00588">
    <property type="entry name" value="SpoU_methylase"/>
    <property type="match status" value="1"/>
</dbReference>
<dbReference type="NCBIfam" id="TIGR00186">
    <property type="entry name" value="rRNA_methyl_3"/>
    <property type="match status" value="1"/>
</dbReference>
<feature type="domain" description="tRNA/rRNA methyltransferase SpoU type" evidence="4">
    <location>
        <begin position="94"/>
        <end position="238"/>
    </location>
</feature>
<reference evidence="5" key="1">
    <citation type="submission" date="2020-03" db="EMBL/GenBank/DDBJ databases">
        <title>Spirochaetal bacteria isolated from arthropods constitute a novel genus Entomospira genus novum within the order Spirochaetales.</title>
        <authorList>
            <person name="Grana-Miraglia L."/>
            <person name="Sikutova S."/>
            <person name="Fingerle V."/>
            <person name="Sing A."/>
            <person name="Castillo-Ramirez S."/>
            <person name="Margos G."/>
            <person name="Rudolf I."/>
        </authorList>
    </citation>
    <scope>NUCLEOTIDE SEQUENCE</scope>
    <source>
        <strain evidence="5">BR149</strain>
    </source>
</reference>
<dbReference type="AlphaFoldDB" id="A0A968GG45"/>
<organism evidence="5 6">
    <name type="scientific">Entomospira culicis</name>
    <dbReference type="NCBI Taxonomy" id="2719989"/>
    <lineage>
        <taxon>Bacteria</taxon>
        <taxon>Pseudomonadati</taxon>
        <taxon>Spirochaetota</taxon>
        <taxon>Spirochaetia</taxon>
        <taxon>Spirochaetales</taxon>
        <taxon>Spirochaetaceae</taxon>
        <taxon>Entomospira</taxon>
    </lineage>
</organism>
<dbReference type="Gene3D" id="3.40.1280.10">
    <property type="match status" value="1"/>
</dbReference>
<evidence type="ECO:0000256" key="1">
    <source>
        <dbReference type="ARBA" id="ARBA00022603"/>
    </source>
</evidence>
<evidence type="ECO:0000313" key="5">
    <source>
        <dbReference type="EMBL" id="NIZ69873.1"/>
    </source>
</evidence>
<feature type="compositionally biased region" description="Basic and acidic residues" evidence="3">
    <location>
        <begin position="255"/>
        <end position="556"/>
    </location>
</feature>
<evidence type="ECO:0000256" key="3">
    <source>
        <dbReference type="SAM" id="MobiDB-lite"/>
    </source>
</evidence>
<dbReference type="CDD" id="cd18103">
    <property type="entry name" value="SpoU-like_RlmB"/>
    <property type="match status" value="1"/>
</dbReference>
<dbReference type="InterPro" id="IPR001537">
    <property type="entry name" value="SpoU_MeTrfase"/>
</dbReference>
<dbReference type="PANTHER" id="PTHR46429">
    <property type="entry name" value="23S RRNA (GUANOSINE-2'-O-)-METHYLTRANSFERASE RLMB"/>
    <property type="match status" value="1"/>
</dbReference>
<keyword evidence="6" id="KW-1185">Reference proteome</keyword>
<dbReference type="GO" id="GO:0032259">
    <property type="term" value="P:methylation"/>
    <property type="evidence" value="ECO:0007669"/>
    <property type="project" value="UniProtKB-KW"/>
</dbReference>
<dbReference type="Proteomes" id="UP000778951">
    <property type="component" value="Unassembled WGS sequence"/>
</dbReference>
<proteinExistence type="predicted"/>
<dbReference type="GO" id="GO:0005829">
    <property type="term" value="C:cytosol"/>
    <property type="evidence" value="ECO:0007669"/>
    <property type="project" value="TreeGrafter"/>
</dbReference>
<sequence length="575" mass="67819">MEEFLTSAHAIEERIRAKHPANTLYYDKESEKNAPLLRLAKLFGIPSKEVSREELKSYGAFHVALSIPQESLKGGTQWLKQQIKTLRALPKASILLLDSITDVHNIGAILRSSALFGVDLVIYPERRSASGDHDIVSRVSAGGSEVVNHGAIVNLNYAIDLLKENGFWVYGADMQGSNIRQLGASQGKIARHFGLVLGAEGKGISQKVKENCDEILTIPTNQRLNSLNVSVAAGILLYTLLGDRLPTNTKIKRQEMPHTQQEEHAEPHYPRQREESSSNDNPYKKDHSRDSNFRPNRDDNPYKKERSRDSNFRPNRDDNPYKKERSRDSNFRPNRDDNPYKKERSRDSNFRPNRDDNPYKKERSRDSNFRPNRDDNPYKKERSRDSNFRPNRDDNPYKKERSRDSNFRPNRDDNPYKKERSRDSNFRPNRDDNPYKKERSRDSNFRPNRDDNPYKKERSRDSNFRPNRDDNPYKKERSRDSNFRPNRDDNPYNKERSRDSNFRPNRDDNPYKKERSRDSNFRPNRDDNPYKKERNNREEAQRPPRSINKEERRKPYDQPAFNQRKPRGDQRKRQK</sequence>
<evidence type="ECO:0000259" key="4">
    <source>
        <dbReference type="Pfam" id="PF00588"/>
    </source>
</evidence>
<dbReference type="InterPro" id="IPR029028">
    <property type="entry name" value="Alpha/beta_knot_MTases"/>
</dbReference>